<evidence type="ECO:0000313" key="2">
    <source>
        <dbReference type="Proteomes" id="UP001497680"/>
    </source>
</evidence>
<name>A0ACC0CLG5_9PEZI</name>
<gene>
    <name evidence="1" type="ORF">F4821DRAFT_33672</name>
</gene>
<reference evidence="1 2" key="1">
    <citation type="journal article" date="2022" name="New Phytol.">
        <title>Ecological generalism drives hyperdiversity of secondary metabolite gene clusters in xylarialean endophytes.</title>
        <authorList>
            <person name="Franco M.E.E."/>
            <person name="Wisecaver J.H."/>
            <person name="Arnold A.E."/>
            <person name="Ju Y.M."/>
            <person name="Slot J.C."/>
            <person name="Ahrendt S."/>
            <person name="Moore L.P."/>
            <person name="Eastman K.E."/>
            <person name="Scott K."/>
            <person name="Konkel Z."/>
            <person name="Mondo S.J."/>
            <person name="Kuo A."/>
            <person name="Hayes R.D."/>
            <person name="Haridas S."/>
            <person name="Andreopoulos B."/>
            <person name="Riley R."/>
            <person name="LaButti K."/>
            <person name="Pangilinan J."/>
            <person name="Lipzen A."/>
            <person name="Amirebrahimi M."/>
            <person name="Yan J."/>
            <person name="Adam C."/>
            <person name="Keymanesh K."/>
            <person name="Ng V."/>
            <person name="Louie K."/>
            <person name="Northen T."/>
            <person name="Drula E."/>
            <person name="Henrissat B."/>
            <person name="Hsieh H.M."/>
            <person name="Youens-Clark K."/>
            <person name="Lutzoni F."/>
            <person name="Miadlikowska J."/>
            <person name="Eastwood D.C."/>
            <person name="Hamelin R.C."/>
            <person name="Grigoriev I.V."/>
            <person name="U'Ren J.M."/>
        </authorList>
    </citation>
    <scope>NUCLEOTIDE SEQUENCE [LARGE SCALE GENOMIC DNA]</scope>
    <source>
        <strain evidence="1 2">ER1909</strain>
    </source>
</reference>
<evidence type="ECO:0000313" key="1">
    <source>
        <dbReference type="EMBL" id="KAI6081228.1"/>
    </source>
</evidence>
<organism evidence="1 2">
    <name type="scientific">Hypoxylon rubiginosum</name>
    <dbReference type="NCBI Taxonomy" id="110542"/>
    <lineage>
        <taxon>Eukaryota</taxon>
        <taxon>Fungi</taxon>
        <taxon>Dikarya</taxon>
        <taxon>Ascomycota</taxon>
        <taxon>Pezizomycotina</taxon>
        <taxon>Sordariomycetes</taxon>
        <taxon>Xylariomycetidae</taxon>
        <taxon>Xylariales</taxon>
        <taxon>Hypoxylaceae</taxon>
        <taxon>Hypoxylon</taxon>
    </lineage>
</organism>
<keyword evidence="2" id="KW-1185">Reference proteome</keyword>
<comment type="caution">
    <text evidence="1">The sequence shown here is derived from an EMBL/GenBank/DDBJ whole genome shotgun (WGS) entry which is preliminary data.</text>
</comment>
<protein>
    <submittedName>
        <fullName evidence="1">Uncharacterized protein</fullName>
    </submittedName>
</protein>
<accession>A0ACC0CLG5</accession>
<sequence>MRPTYEKANAVLVLDSWIIEETHQDKLDTENLHKIFFCAWNTRLWTFQEGALAQTLLFQFHDGAYDVDEAIERIKASKDSKIEVTVKPSLIGLHDQLRGFRKCDGSNNDLLRFIAKSLAVRSTSMSEDEPLCLAALLDLDVKKIAETESDLRMQEFWRMLDPIPASFIFKSRYKKINIDGFRWAPKSLLEVGNYPIYLHSPGLLRLGEEGLLAIGPGLKFPDADVDIQKSIWLTDGRSNWCRLDLFLEDCSEAIEFELPDSSLRSRFINVKKAYDCNEVGFIFERKLLGDDKSPQDLDPHYYNRDVIAMIAIKHDKGGRIYGRFVCGGIIQKVGPDVYRRNGDVLQQFFEKEKIRISPQDLERLDIRPDNTQLNFQAPNLSFEQILGLARMGRIPGQGVLTVTQYKSRFSFDRRSEKLVGAICQVTSANQKWCIG</sequence>
<dbReference type="Proteomes" id="UP001497680">
    <property type="component" value="Unassembled WGS sequence"/>
</dbReference>
<dbReference type="EMBL" id="MU394403">
    <property type="protein sequence ID" value="KAI6081228.1"/>
    <property type="molecule type" value="Genomic_DNA"/>
</dbReference>
<proteinExistence type="predicted"/>